<keyword evidence="1" id="KW-0472">Membrane</keyword>
<sequence length="97" mass="11499">MRKTKLRNYVKLFFLYLIIILIYFLLFDYSKVYIKAKINNEFLYQLYILIGRISMGLGIYFIPDKLGIKIKFRFKFLIAVIAMITTIISLGIVGLME</sequence>
<name>A0A1S9TM32_BACCE</name>
<protein>
    <submittedName>
        <fullName evidence="2">Uncharacterized protein</fullName>
    </submittedName>
</protein>
<dbReference type="AlphaFoldDB" id="A0A1S9TM32"/>
<comment type="caution">
    <text evidence="2">The sequence shown here is derived from an EMBL/GenBank/DDBJ whole genome shotgun (WGS) entry which is preliminary data.</text>
</comment>
<reference evidence="2 3" key="1">
    <citation type="submission" date="2017-01" db="EMBL/GenBank/DDBJ databases">
        <title>Bacillus cereus isolates.</title>
        <authorList>
            <person name="Beno S.M."/>
        </authorList>
    </citation>
    <scope>NUCLEOTIDE SEQUENCE [LARGE SCALE GENOMIC DNA]</scope>
    <source>
        <strain evidence="2 3">FSL H8-0485</strain>
    </source>
</reference>
<feature type="transmembrane region" description="Helical" evidence="1">
    <location>
        <begin position="42"/>
        <end position="62"/>
    </location>
</feature>
<keyword evidence="1" id="KW-1133">Transmembrane helix</keyword>
<gene>
    <name evidence="2" type="ORF">BW897_21685</name>
</gene>
<dbReference type="EMBL" id="MUAJ01000024">
    <property type="protein sequence ID" value="OOR10631.1"/>
    <property type="molecule type" value="Genomic_DNA"/>
</dbReference>
<keyword evidence="1" id="KW-0812">Transmembrane</keyword>
<dbReference type="Proteomes" id="UP000190906">
    <property type="component" value="Unassembled WGS sequence"/>
</dbReference>
<organism evidence="2 3">
    <name type="scientific">Bacillus cereus</name>
    <dbReference type="NCBI Taxonomy" id="1396"/>
    <lineage>
        <taxon>Bacteria</taxon>
        <taxon>Bacillati</taxon>
        <taxon>Bacillota</taxon>
        <taxon>Bacilli</taxon>
        <taxon>Bacillales</taxon>
        <taxon>Bacillaceae</taxon>
        <taxon>Bacillus</taxon>
        <taxon>Bacillus cereus group</taxon>
    </lineage>
</organism>
<evidence type="ECO:0000313" key="2">
    <source>
        <dbReference type="EMBL" id="OOR10631.1"/>
    </source>
</evidence>
<feature type="transmembrane region" description="Helical" evidence="1">
    <location>
        <begin position="12"/>
        <end position="30"/>
    </location>
</feature>
<accession>A0A1S9TM32</accession>
<proteinExistence type="predicted"/>
<feature type="transmembrane region" description="Helical" evidence="1">
    <location>
        <begin position="74"/>
        <end position="96"/>
    </location>
</feature>
<evidence type="ECO:0000256" key="1">
    <source>
        <dbReference type="SAM" id="Phobius"/>
    </source>
</evidence>
<evidence type="ECO:0000313" key="3">
    <source>
        <dbReference type="Proteomes" id="UP000190906"/>
    </source>
</evidence>
<dbReference type="RefSeq" id="WP_078205184.1">
    <property type="nucleotide sequence ID" value="NZ_MUAJ01000024.1"/>
</dbReference>